<dbReference type="InterPro" id="IPR014720">
    <property type="entry name" value="dsRBD_dom"/>
</dbReference>
<organism evidence="3 4">
    <name type="scientific">Quillaja saponaria</name>
    <name type="common">Soap bark tree</name>
    <dbReference type="NCBI Taxonomy" id="32244"/>
    <lineage>
        <taxon>Eukaryota</taxon>
        <taxon>Viridiplantae</taxon>
        <taxon>Streptophyta</taxon>
        <taxon>Embryophyta</taxon>
        <taxon>Tracheophyta</taxon>
        <taxon>Spermatophyta</taxon>
        <taxon>Magnoliopsida</taxon>
        <taxon>eudicotyledons</taxon>
        <taxon>Gunneridae</taxon>
        <taxon>Pentapetalae</taxon>
        <taxon>rosids</taxon>
        <taxon>fabids</taxon>
        <taxon>Fabales</taxon>
        <taxon>Quillajaceae</taxon>
        <taxon>Quillaja</taxon>
    </lineage>
</organism>
<dbReference type="GO" id="GO:0003723">
    <property type="term" value="F:RNA binding"/>
    <property type="evidence" value="ECO:0007669"/>
    <property type="project" value="UniProtKB-UniRule"/>
</dbReference>
<dbReference type="AlphaFoldDB" id="A0AAD7LTH5"/>
<feature type="domain" description="DRBM" evidence="2">
    <location>
        <begin position="102"/>
        <end position="178"/>
    </location>
</feature>
<evidence type="ECO:0000256" key="1">
    <source>
        <dbReference type="PROSITE-ProRule" id="PRU00266"/>
    </source>
</evidence>
<dbReference type="SMART" id="SM00358">
    <property type="entry name" value="DSRM"/>
    <property type="match status" value="1"/>
</dbReference>
<evidence type="ECO:0000259" key="2">
    <source>
        <dbReference type="PROSITE" id="PS50137"/>
    </source>
</evidence>
<dbReference type="PROSITE" id="PS50137">
    <property type="entry name" value="DS_RBD"/>
    <property type="match status" value="1"/>
</dbReference>
<name>A0AAD7LTH5_QUISA</name>
<reference evidence="3" key="1">
    <citation type="journal article" date="2023" name="Science">
        <title>Elucidation of the pathway for biosynthesis of saponin adjuvants from the soapbark tree.</title>
        <authorList>
            <person name="Reed J."/>
            <person name="Orme A."/>
            <person name="El-Demerdash A."/>
            <person name="Owen C."/>
            <person name="Martin L.B.B."/>
            <person name="Misra R.C."/>
            <person name="Kikuchi S."/>
            <person name="Rejzek M."/>
            <person name="Martin A.C."/>
            <person name="Harkess A."/>
            <person name="Leebens-Mack J."/>
            <person name="Louveau T."/>
            <person name="Stephenson M.J."/>
            <person name="Osbourn A."/>
        </authorList>
    </citation>
    <scope>NUCLEOTIDE SEQUENCE</scope>
    <source>
        <strain evidence="3">S10</strain>
    </source>
</reference>
<dbReference type="Gene3D" id="3.30.160.20">
    <property type="match status" value="1"/>
</dbReference>
<dbReference type="CDD" id="cd19869">
    <property type="entry name" value="DSRM_DCL_plant"/>
    <property type="match status" value="1"/>
</dbReference>
<sequence>MEKNCSSRDKFIVNLKHLPPIDPFSATNPSSERKLNNFSTRNCVSKAERPSQKQKMKLVDDPSISSSMEGREFLLDTENATSGNRAFQTDSAAKGTIKGSATARSHLYEICAANNWKPPLFECCKEEGPCHARMFTFKVIVEIEAASNIVLECFGAPCSKKKTAAEHAAEGALWYLKHLGYVLKNQ</sequence>
<comment type="caution">
    <text evidence="3">The sequence shown here is derived from an EMBL/GenBank/DDBJ whole genome shotgun (WGS) entry which is preliminary data.</text>
</comment>
<dbReference type="Pfam" id="PF14709">
    <property type="entry name" value="DND1_DSRM"/>
    <property type="match status" value="1"/>
</dbReference>
<evidence type="ECO:0000313" key="3">
    <source>
        <dbReference type="EMBL" id="KAJ7962785.1"/>
    </source>
</evidence>
<dbReference type="EMBL" id="JARAOO010000007">
    <property type="protein sequence ID" value="KAJ7962785.1"/>
    <property type="molecule type" value="Genomic_DNA"/>
</dbReference>
<proteinExistence type="predicted"/>
<gene>
    <name evidence="3" type="ORF">O6P43_017965</name>
</gene>
<protein>
    <submittedName>
        <fullName evidence="3">Dicer-like protein 4-like</fullName>
    </submittedName>
</protein>
<dbReference type="KEGG" id="qsa:O6P43_017965"/>
<dbReference type="Proteomes" id="UP001163823">
    <property type="component" value="Chromosome 7"/>
</dbReference>
<keyword evidence="1" id="KW-0694">RNA-binding</keyword>
<dbReference type="SUPFAM" id="SSF54768">
    <property type="entry name" value="dsRNA-binding domain-like"/>
    <property type="match status" value="1"/>
</dbReference>
<evidence type="ECO:0000313" key="4">
    <source>
        <dbReference type="Proteomes" id="UP001163823"/>
    </source>
</evidence>
<accession>A0AAD7LTH5</accession>
<keyword evidence="4" id="KW-1185">Reference proteome</keyword>